<dbReference type="EMBL" id="PDOF01000001">
    <property type="protein sequence ID" value="PYZ97706.1"/>
    <property type="molecule type" value="Genomic_DNA"/>
</dbReference>
<keyword evidence="5" id="KW-0597">Phosphoprotein</keyword>
<name>A0A2W0HA85_9BACI</name>
<gene>
    <name evidence="18" type="ORF">CR205_03680</name>
</gene>
<dbReference type="RefSeq" id="WP_110517059.1">
    <property type="nucleotide sequence ID" value="NZ_PDOF01000001.1"/>
</dbReference>
<dbReference type="EC" id="2.7.13.3" evidence="3"/>
<dbReference type="PANTHER" id="PTHR24421">
    <property type="entry name" value="NITRATE/NITRITE SENSOR PROTEIN NARX-RELATED"/>
    <property type="match status" value="1"/>
</dbReference>
<dbReference type="InterPro" id="IPR003594">
    <property type="entry name" value="HATPase_dom"/>
</dbReference>
<dbReference type="InterPro" id="IPR005467">
    <property type="entry name" value="His_kinase_dom"/>
</dbReference>
<dbReference type="AlphaFoldDB" id="A0A2W0HA85"/>
<dbReference type="GO" id="GO:0005886">
    <property type="term" value="C:plasma membrane"/>
    <property type="evidence" value="ECO:0007669"/>
    <property type="project" value="UniProtKB-SubCell"/>
</dbReference>
<evidence type="ECO:0000259" key="17">
    <source>
        <dbReference type="PROSITE" id="PS50885"/>
    </source>
</evidence>
<evidence type="ECO:0000256" key="4">
    <source>
        <dbReference type="ARBA" id="ARBA00022475"/>
    </source>
</evidence>
<feature type="transmembrane region" description="Helical" evidence="15">
    <location>
        <begin position="55"/>
        <end position="73"/>
    </location>
</feature>
<evidence type="ECO:0000256" key="8">
    <source>
        <dbReference type="ARBA" id="ARBA00022741"/>
    </source>
</evidence>
<evidence type="ECO:0000256" key="5">
    <source>
        <dbReference type="ARBA" id="ARBA00022553"/>
    </source>
</evidence>
<dbReference type="SUPFAM" id="SSF55874">
    <property type="entry name" value="ATPase domain of HSP90 chaperone/DNA topoisomerase II/histidine kinase"/>
    <property type="match status" value="1"/>
</dbReference>
<keyword evidence="4" id="KW-1003">Cell membrane</keyword>
<protein>
    <recommendedName>
        <fullName evidence="3">histidine kinase</fullName>
        <ecNumber evidence="3">2.7.13.3</ecNumber>
    </recommendedName>
</protein>
<dbReference type="Gene3D" id="6.10.340.10">
    <property type="match status" value="1"/>
</dbReference>
<dbReference type="PROSITE" id="PS50885">
    <property type="entry name" value="HAMP"/>
    <property type="match status" value="1"/>
</dbReference>
<dbReference type="Gene3D" id="1.20.5.1930">
    <property type="match status" value="1"/>
</dbReference>
<keyword evidence="13 15" id="KW-0472">Membrane</keyword>
<proteinExistence type="predicted"/>
<dbReference type="InterPro" id="IPR011712">
    <property type="entry name" value="Sig_transdc_His_kin_sub3_dim/P"/>
</dbReference>
<evidence type="ECO:0000259" key="16">
    <source>
        <dbReference type="PROSITE" id="PS50109"/>
    </source>
</evidence>
<evidence type="ECO:0000313" key="18">
    <source>
        <dbReference type="EMBL" id="PYZ97706.1"/>
    </source>
</evidence>
<dbReference type="Proteomes" id="UP000248066">
    <property type="component" value="Unassembled WGS sequence"/>
</dbReference>
<keyword evidence="12" id="KW-0902">Two-component regulatory system</keyword>
<accession>A0A2W0HA85</accession>
<dbReference type="CDD" id="cd06225">
    <property type="entry name" value="HAMP"/>
    <property type="match status" value="1"/>
</dbReference>
<dbReference type="InterPro" id="IPR050482">
    <property type="entry name" value="Sensor_HK_TwoCompSys"/>
</dbReference>
<keyword evidence="11 15" id="KW-1133">Transmembrane helix</keyword>
<keyword evidence="6" id="KW-0808">Transferase</keyword>
<feature type="compositionally biased region" description="Basic and acidic residues" evidence="14">
    <location>
        <begin position="1"/>
        <end position="17"/>
    </location>
</feature>
<sequence>MTDREQSAAEENTRTSRETAAAAEPSAPDKQPADSKKLHGVIWDGLRLQLKISGAWVLGAWVAIWLYATFYTGPLSGESYPARLYRFASDVELVLVVLISAAILYLIAGFVFSFSYTSALKRAITHLVFQLKQVQRGSLDKRIQLTREDELTRLAGEINDLTDGYERQIRSMHRVLNENARLIDEKEKAAGLEERRKLARDLHDAVSQQLFAVSMSLGAIPRVLDSDPERAKALINQVETITHAAQQELRALIMHLRPITLEGKGLGEALKALFQELQQKNAQLTFEWDIELPDIDPGIEDQLFRVIQEALSNALRHSQADTIRFSARIDEDKLAVTLSDNGAGFDMEGKKEDPSVSYGLITMEERTEELGGHFSVLSYPDKGTTVRIRVPMTDTL</sequence>
<comment type="catalytic activity">
    <reaction evidence="1">
        <text>ATP + protein L-histidine = ADP + protein N-phospho-L-histidine.</text>
        <dbReference type="EC" id="2.7.13.3"/>
    </reaction>
</comment>
<dbReference type="SMART" id="SM00387">
    <property type="entry name" value="HATPase_c"/>
    <property type="match status" value="1"/>
</dbReference>
<evidence type="ECO:0000256" key="14">
    <source>
        <dbReference type="SAM" id="MobiDB-lite"/>
    </source>
</evidence>
<evidence type="ECO:0000256" key="13">
    <source>
        <dbReference type="ARBA" id="ARBA00023136"/>
    </source>
</evidence>
<feature type="transmembrane region" description="Helical" evidence="15">
    <location>
        <begin position="93"/>
        <end position="114"/>
    </location>
</feature>
<keyword evidence="10" id="KW-0067">ATP-binding</keyword>
<dbReference type="PANTHER" id="PTHR24421:SF37">
    <property type="entry name" value="SENSOR HISTIDINE KINASE NARS"/>
    <property type="match status" value="1"/>
</dbReference>
<dbReference type="InterPro" id="IPR003660">
    <property type="entry name" value="HAMP_dom"/>
</dbReference>
<dbReference type="Pfam" id="PF02518">
    <property type="entry name" value="HATPase_c"/>
    <property type="match status" value="1"/>
</dbReference>
<evidence type="ECO:0000256" key="3">
    <source>
        <dbReference type="ARBA" id="ARBA00012438"/>
    </source>
</evidence>
<evidence type="ECO:0000256" key="6">
    <source>
        <dbReference type="ARBA" id="ARBA00022679"/>
    </source>
</evidence>
<comment type="caution">
    <text evidence="18">The sequence shown here is derived from an EMBL/GenBank/DDBJ whole genome shotgun (WGS) entry which is preliminary data.</text>
</comment>
<dbReference type="GO" id="GO:0046983">
    <property type="term" value="F:protein dimerization activity"/>
    <property type="evidence" value="ECO:0007669"/>
    <property type="project" value="InterPro"/>
</dbReference>
<dbReference type="CDD" id="cd16917">
    <property type="entry name" value="HATPase_UhpB-NarQ-NarX-like"/>
    <property type="match status" value="1"/>
</dbReference>
<dbReference type="Pfam" id="PF07730">
    <property type="entry name" value="HisKA_3"/>
    <property type="match status" value="1"/>
</dbReference>
<dbReference type="GO" id="GO:0000155">
    <property type="term" value="F:phosphorelay sensor kinase activity"/>
    <property type="evidence" value="ECO:0007669"/>
    <property type="project" value="InterPro"/>
</dbReference>
<dbReference type="GO" id="GO:0005524">
    <property type="term" value="F:ATP binding"/>
    <property type="evidence" value="ECO:0007669"/>
    <property type="project" value="UniProtKB-KW"/>
</dbReference>
<feature type="domain" description="HAMP" evidence="17">
    <location>
        <begin position="118"/>
        <end position="170"/>
    </location>
</feature>
<evidence type="ECO:0000256" key="1">
    <source>
        <dbReference type="ARBA" id="ARBA00000085"/>
    </source>
</evidence>
<feature type="region of interest" description="Disordered" evidence="14">
    <location>
        <begin position="1"/>
        <end position="35"/>
    </location>
</feature>
<evidence type="ECO:0000256" key="12">
    <source>
        <dbReference type="ARBA" id="ARBA00023012"/>
    </source>
</evidence>
<evidence type="ECO:0000256" key="10">
    <source>
        <dbReference type="ARBA" id="ARBA00022840"/>
    </source>
</evidence>
<keyword evidence="7 15" id="KW-0812">Transmembrane</keyword>
<organism evidence="18 19">
    <name type="scientific">Alteribacter lacisalsi</name>
    <dbReference type="NCBI Taxonomy" id="2045244"/>
    <lineage>
        <taxon>Bacteria</taxon>
        <taxon>Bacillati</taxon>
        <taxon>Bacillota</taxon>
        <taxon>Bacilli</taxon>
        <taxon>Bacillales</taxon>
        <taxon>Bacillaceae</taxon>
        <taxon>Alteribacter</taxon>
    </lineage>
</organism>
<dbReference type="InterPro" id="IPR036890">
    <property type="entry name" value="HATPase_C_sf"/>
</dbReference>
<comment type="subcellular location">
    <subcellularLocation>
        <location evidence="2">Cell membrane</location>
        <topology evidence="2">Multi-pass membrane protein</topology>
    </subcellularLocation>
</comment>
<keyword evidence="9 18" id="KW-0418">Kinase</keyword>
<keyword evidence="8" id="KW-0547">Nucleotide-binding</keyword>
<evidence type="ECO:0000256" key="9">
    <source>
        <dbReference type="ARBA" id="ARBA00022777"/>
    </source>
</evidence>
<dbReference type="OrthoDB" id="9795828at2"/>
<feature type="domain" description="Histidine kinase" evidence="16">
    <location>
        <begin position="197"/>
        <end position="394"/>
    </location>
</feature>
<evidence type="ECO:0000256" key="7">
    <source>
        <dbReference type="ARBA" id="ARBA00022692"/>
    </source>
</evidence>
<feature type="compositionally biased region" description="Low complexity" evidence="14">
    <location>
        <begin position="18"/>
        <end position="28"/>
    </location>
</feature>
<evidence type="ECO:0000256" key="15">
    <source>
        <dbReference type="SAM" id="Phobius"/>
    </source>
</evidence>
<evidence type="ECO:0000256" key="11">
    <source>
        <dbReference type="ARBA" id="ARBA00022989"/>
    </source>
</evidence>
<reference evidence="18 19" key="1">
    <citation type="submission" date="2017-10" db="EMBL/GenBank/DDBJ databases">
        <title>Bacillus sp. nov., a halophilic bacterium isolated from a Yangshapao Lake.</title>
        <authorList>
            <person name="Wang H."/>
        </authorList>
    </citation>
    <scope>NUCLEOTIDE SEQUENCE [LARGE SCALE GENOMIC DNA]</scope>
    <source>
        <strain evidence="18 19">YSP-3</strain>
    </source>
</reference>
<evidence type="ECO:0000313" key="19">
    <source>
        <dbReference type="Proteomes" id="UP000248066"/>
    </source>
</evidence>
<evidence type="ECO:0000256" key="2">
    <source>
        <dbReference type="ARBA" id="ARBA00004651"/>
    </source>
</evidence>
<dbReference type="PROSITE" id="PS50109">
    <property type="entry name" value="HIS_KIN"/>
    <property type="match status" value="1"/>
</dbReference>
<dbReference type="Gene3D" id="3.30.565.10">
    <property type="entry name" value="Histidine kinase-like ATPase, C-terminal domain"/>
    <property type="match status" value="1"/>
</dbReference>
<keyword evidence="19" id="KW-1185">Reference proteome</keyword>